<evidence type="ECO:0000256" key="1">
    <source>
        <dbReference type="SAM" id="Phobius"/>
    </source>
</evidence>
<gene>
    <name evidence="2" type="ORF">ERS008555_01247</name>
</gene>
<accession>A0A0U1HQV9</accession>
<reference evidence="2 3" key="1">
    <citation type="submission" date="2015-03" db="EMBL/GenBank/DDBJ databases">
        <authorList>
            <person name="Murphy D."/>
        </authorList>
    </citation>
    <scope>NUCLEOTIDE SEQUENCE [LARGE SCALE GENOMIC DNA]</scope>
    <source>
        <strain evidence="2 3">68/02</strain>
    </source>
</reference>
<dbReference type="EMBL" id="CTKE01000005">
    <property type="protein sequence ID" value="CQI88896.1"/>
    <property type="molecule type" value="Genomic_DNA"/>
</dbReference>
<keyword evidence="1" id="KW-0472">Membrane</keyword>
<dbReference type="Proteomes" id="UP000042054">
    <property type="component" value="Unassembled WGS sequence"/>
</dbReference>
<feature type="transmembrane region" description="Helical" evidence="1">
    <location>
        <begin position="27"/>
        <end position="47"/>
    </location>
</feature>
<name>A0A0U1HQV9_YERRO</name>
<proteinExistence type="predicted"/>
<dbReference type="AlphaFoldDB" id="A0A0U1HQV9"/>
<organism evidence="2 3">
    <name type="scientific">Yersinia rohdei</name>
    <dbReference type="NCBI Taxonomy" id="29485"/>
    <lineage>
        <taxon>Bacteria</taxon>
        <taxon>Pseudomonadati</taxon>
        <taxon>Pseudomonadota</taxon>
        <taxon>Gammaproteobacteria</taxon>
        <taxon>Enterobacterales</taxon>
        <taxon>Yersiniaceae</taxon>
        <taxon>Yersinia</taxon>
    </lineage>
</organism>
<keyword evidence="1" id="KW-1133">Transmembrane helix</keyword>
<keyword evidence="1" id="KW-0812">Transmembrane</keyword>
<protein>
    <submittedName>
        <fullName evidence="2">Uncharacterized protein</fullName>
    </submittedName>
</protein>
<sequence length="53" mass="6220">MATPYFKVFHAYMQIRLLDTNILGLEVIYFFLIMKVSLTLNGMGLRIDFLFIS</sequence>
<evidence type="ECO:0000313" key="2">
    <source>
        <dbReference type="EMBL" id="CQI88896.1"/>
    </source>
</evidence>
<evidence type="ECO:0000313" key="3">
    <source>
        <dbReference type="Proteomes" id="UP000042054"/>
    </source>
</evidence>